<dbReference type="WBParaSite" id="PTRK_0000000900.1">
    <property type="protein sequence ID" value="PTRK_0000000900.1"/>
    <property type="gene ID" value="PTRK_0000000900"/>
</dbReference>
<feature type="compositionally biased region" description="Basic residues" evidence="1">
    <location>
        <begin position="338"/>
        <end position="351"/>
    </location>
</feature>
<feature type="region of interest" description="Disordered" evidence="1">
    <location>
        <begin position="905"/>
        <end position="925"/>
    </location>
</feature>
<evidence type="ECO:0000313" key="2">
    <source>
        <dbReference type="Proteomes" id="UP000038045"/>
    </source>
</evidence>
<dbReference type="AlphaFoldDB" id="A0A0N4YZX7"/>
<evidence type="ECO:0000256" key="1">
    <source>
        <dbReference type="SAM" id="MobiDB-lite"/>
    </source>
</evidence>
<sequence length="1235" mass="128557">AVGVEFDRPRDDQAVARVARAARHQGARVAHVDVVVDAGRGLAVARHLFQQRHVLPRRAHEVDAGPAVAGVDVEARAVGRARGRRIGLGRQARDQIARGVDQQARRPAVRPLQDVPARGRGRQGVDPRRLHRRAGHGHRMTVGAGQHHDPARRGGVQIGGGQEALLGPMGLDPAAPDDDALGVGLGPGAEPLHGLDDGGGAFQVQRRLAPADAVQVGVAVGEAGEQRRPLQIHHLQPLGRGRAVRRADIGDAPVAHDHHLGGRSGFVAGHRAPEGGGRRTGRRRARGRFVPHRGLFQDGVGREPEGRGRGLSAAAGAGHAQGRARRGEEGRRGDHARHLQRPYAGARRRGRLSAVAPCGGREAHTRGDGAAPVAFGPQGLEQGQDKFATALAGQEAVGGGDSGLIAMRQGDLQPGEGQLGVALVGQVQGLFQIGQLGGGQPVGTGLEPLGTPGQEALALLGVPVLPVDGRGRALVAKEGLGLGVHSLEGVRHRRDPVGRHPRLIDPVVQLQLGLQSGVALDQVLADVGQEADVGHGLEGVTVEIAAQPGVERRTPDDALDGAQHGRALLIGHARQTVVGVTSGQVDVQLGVVRIGDGHFRRQLAPAQNLLLQRAVTAVEGFHDPVLEIDRGAFVQPDVLPAGVGHQVARPAVRQFVGHQRDQRLVADDHGRGGEGQARVLHAAERERRRQHQHVVAAPAVWAVQRLGGVDHARGRLQFGVGGFQSAGLGPDAGAAVERGEGDVADGHGHQIGRDRMIHVEAPGLLTRSGGLALRRQVLGGHDHGQVGGGDDAGRIGLADAGAVLGRDPGAGQDGLALAEQIGFLAARRLLRGQPLQGRGIRAGRIVDDDLLDFGPGEGGQVDGQGLTLDGVDGAQLIAQRAPLRVAHAADVQVLGVQHHLGRADAAGDVQRRRTRQGLGGEVGGQVQRHMTDARLGRAGVGVDVVGIGESGRSRGRGDERRHRHAAFGGLGGGAGAKRCGSLSPKRSSLCGGRQMLGLEQSPLLGGQHQQQGDDAQHGEAHRHRHGGAVELLTDPEAQQGPADGRDEALGRGRRAGDMAHRLHGHRAEITGDEAEAEHLAGLQAGEDPQAVVTRIGDGGVQQAEADEAEQGGMGDQARAQLFHQPRVQDRGQGDAAGHQGEDGGEQAGRLEHVEEDLLRRVDEGEQGAADRRHGQGVAHADAAAQGLTKGPGDALDLDRHPVVGVQGLGQARGRPDQEGPAEQGEEAEDPAPGRH</sequence>
<accession>A0A0N4YZX7</accession>
<name>A0A0N4YZX7_PARTI</name>
<reference evidence="3" key="1">
    <citation type="submission" date="2017-02" db="UniProtKB">
        <authorList>
            <consortium name="WormBaseParasite"/>
        </authorList>
    </citation>
    <scope>IDENTIFICATION</scope>
</reference>
<feature type="compositionally biased region" description="Basic and acidic residues" evidence="1">
    <location>
        <begin position="325"/>
        <end position="337"/>
    </location>
</feature>
<feature type="region of interest" description="Disordered" evidence="1">
    <location>
        <begin position="1128"/>
        <end position="1147"/>
    </location>
</feature>
<feature type="region of interest" description="Disordered" evidence="1">
    <location>
        <begin position="1004"/>
        <end position="1024"/>
    </location>
</feature>
<feature type="region of interest" description="Disordered" evidence="1">
    <location>
        <begin position="1165"/>
        <end position="1235"/>
    </location>
</feature>
<feature type="region of interest" description="Disordered" evidence="1">
    <location>
        <begin position="256"/>
        <end position="352"/>
    </location>
</feature>
<proteinExistence type="predicted"/>
<organism evidence="2 3">
    <name type="scientific">Parastrongyloides trichosuri</name>
    <name type="common">Possum-specific nematode worm</name>
    <dbReference type="NCBI Taxonomy" id="131310"/>
    <lineage>
        <taxon>Eukaryota</taxon>
        <taxon>Metazoa</taxon>
        <taxon>Ecdysozoa</taxon>
        <taxon>Nematoda</taxon>
        <taxon>Chromadorea</taxon>
        <taxon>Rhabditida</taxon>
        <taxon>Tylenchina</taxon>
        <taxon>Panagrolaimomorpha</taxon>
        <taxon>Strongyloidoidea</taxon>
        <taxon>Strongyloididae</taxon>
        <taxon>Parastrongyloides</taxon>
    </lineage>
</organism>
<feature type="compositionally biased region" description="Basic and acidic residues" evidence="1">
    <location>
        <begin position="951"/>
        <end position="960"/>
    </location>
</feature>
<evidence type="ECO:0000313" key="3">
    <source>
        <dbReference type="WBParaSite" id="PTRK_0000000900.1"/>
    </source>
</evidence>
<keyword evidence="2" id="KW-1185">Reference proteome</keyword>
<feature type="region of interest" description="Disordered" evidence="1">
    <location>
        <begin position="946"/>
        <end position="980"/>
    </location>
</feature>
<protein>
    <submittedName>
        <fullName evidence="3">PE-PGRS family protein</fullName>
    </submittedName>
</protein>
<feature type="compositionally biased region" description="Low complexity" evidence="1">
    <location>
        <begin position="310"/>
        <end position="321"/>
    </location>
</feature>
<feature type="compositionally biased region" description="Basic residues" evidence="1">
    <location>
        <begin position="279"/>
        <end position="291"/>
    </location>
</feature>
<dbReference type="Proteomes" id="UP000038045">
    <property type="component" value="Unplaced"/>
</dbReference>